<dbReference type="RefSeq" id="WP_346784149.1">
    <property type="nucleotide sequence ID" value="NZ_JBDLBR010000002.1"/>
</dbReference>
<dbReference type="InterPro" id="IPR014710">
    <property type="entry name" value="RmlC-like_jellyroll"/>
</dbReference>
<accession>A0ABV0CV07</accession>
<organism evidence="2 3">
    <name type="scientific">Aurantiacibacter flavus</name>
    <dbReference type="NCBI Taxonomy" id="3145232"/>
    <lineage>
        <taxon>Bacteria</taxon>
        <taxon>Pseudomonadati</taxon>
        <taxon>Pseudomonadota</taxon>
        <taxon>Alphaproteobacteria</taxon>
        <taxon>Sphingomonadales</taxon>
        <taxon>Erythrobacteraceae</taxon>
        <taxon>Aurantiacibacter</taxon>
    </lineage>
</organism>
<dbReference type="CDD" id="cd02231">
    <property type="entry name" value="cupin_BLL6423-like"/>
    <property type="match status" value="1"/>
</dbReference>
<name>A0ABV0CV07_9SPHN</name>
<dbReference type="InterPro" id="IPR011051">
    <property type="entry name" value="RmlC_Cupin_sf"/>
</dbReference>
<keyword evidence="3" id="KW-1185">Reference proteome</keyword>
<dbReference type="InterPro" id="IPR047142">
    <property type="entry name" value="OryJ/VirC-like"/>
</dbReference>
<sequence length="190" mass="20563">MTKLTGPTRRIVTGHNSSGQAIIQEDGPVRRYQRIGGESGPMFHEVWNTTDTPAHIDAASGEPAEEGIKLAPPKNGTRIRVLDIPPDDPNMANKTPEEARAHFEEIGAADASSHTGAGSRHAHMHRTQTVDYGIVLEGELVLIVDEGETVCRAGDIIIQRGTNHGWANRTDKNCRIAFILIDGAFEEGLA</sequence>
<dbReference type="Gene3D" id="2.60.120.10">
    <property type="entry name" value="Jelly Rolls"/>
    <property type="match status" value="1"/>
</dbReference>
<dbReference type="EMBL" id="JBDLBR010000002">
    <property type="protein sequence ID" value="MEN7536697.1"/>
    <property type="molecule type" value="Genomic_DNA"/>
</dbReference>
<proteinExistence type="predicted"/>
<dbReference type="InterPro" id="IPR013096">
    <property type="entry name" value="Cupin_2"/>
</dbReference>
<reference evidence="2 3" key="1">
    <citation type="submission" date="2024-05" db="EMBL/GenBank/DDBJ databases">
        <authorList>
            <person name="Park S."/>
        </authorList>
    </citation>
    <scope>NUCLEOTIDE SEQUENCE [LARGE SCALE GENOMIC DNA]</scope>
    <source>
        <strain evidence="2 3">DGU5</strain>
    </source>
</reference>
<dbReference type="Gene3D" id="2.20.70.150">
    <property type="match status" value="1"/>
</dbReference>
<dbReference type="PANTHER" id="PTHR36156:SF2">
    <property type="entry name" value="CUPIN TYPE-2 DOMAIN-CONTAINING PROTEIN"/>
    <property type="match status" value="1"/>
</dbReference>
<feature type="domain" description="Cupin type-2" evidence="1">
    <location>
        <begin position="116"/>
        <end position="179"/>
    </location>
</feature>
<dbReference type="Proteomes" id="UP001484535">
    <property type="component" value="Unassembled WGS sequence"/>
</dbReference>
<dbReference type="Pfam" id="PF07883">
    <property type="entry name" value="Cupin_2"/>
    <property type="match status" value="1"/>
</dbReference>
<dbReference type="PANTHER" id="PTHR36156">
    <property type="entry name" value="SLR2101 PROTEIN"/>
    <property type="match status" value="1"/>
</dbReference>
<protein>
    <submittedName>
        <fullName evidence="2">Cupin domain-containing protein</fullName>
    </submittedName>
</protein>
<comment type="caution">
    <text evidence="2">The sequence shown here is derived from an EMBL/GenBank/DDBJ whole genome shotgun (WGS) entry which is preliminary data.</text>
</comment>
<evidence type="ECO:0000259" key="1">
    <source>
        <dbReference type="Pfam" id="PF07883"/>
    </source>
</evidence>
<evidence type="ECO:0000313" key="2">
    <source>
        <dbReference type="EMBL" id="MEN7536697.1"/>
    </source>
</evidence>
<evidence type="ECO:0000313" key="3">
    <source>
        <dbReference type="Proteomes" id="UP001484535"/>
    </source>
</evidence>
<gene>
    <name evidence="2" type="ORF">ABDJ38_05890</name>
</gene>
<dbReference type="SUPFAM" id="SSF51182">
    <property type="entry name" value="RmlC-like cupins"/>
    <property type="match status" value="1"/>
</dbReference>